<feature type="domain" description="RecX third three-helical" evidence="7">
    <location>
        <begin position="144"/>
        <end position="190"/>
    </location>
</feature>
<name>A0A1H9YSN8_9GAMM</name>
<reference evidence="9" key="1">
    <citation type="submission" date="2016-10" db="EMBL/GenBank/DDBJ databases">
        <authorList>
            <person name="Varghese N."/>
            <person name="Submissions S."/>
        </authorList>
    </citation>
    <scope>NUCLEOTIDE SEQUENCE [LARGE SCALE GENOMIC DNA]</scope>
    <source>
        <strain evidence="9">DSM 18579</strain>
    </source>
</reference>
<dbReference type="RefSeq" id="WP_093317164.1">
    <property type="nucleotide sequence ID" value="NZ_FOHV01000002.1"/>
</dbReference>
<accession>A0A1H9YSN8</accession>
<feature type="domain" description="RecX second three-helical" evidence="6">
    <location>
        <begin position="99"/>
        <end position="136"/>
    </location>
</feature>
<evidence type="ECO:0000313" key="8">
    <source>
        <dbReference type="EMBL" id="SES72180.1"/>
    </source>
</evidence>
<dbReference type="InterPro" id="IPR053924">
    <property type="entry name" value="RecX_HTH_2nd"/>
</dbReference>
<dbReference type="Gene3D" id="1.10.10.10">
    <property type="entry name" value="Winged helix-like DNA-binding domain superfamily/Winged helix DNA-binding domain"/>
    <property type="match status" value="3"/>
</dbReference>
<dbReference type="InterPro" id="IPR036388">
    <property type="entry name" value="WH-like_DNA-bd_sf"/>
</dbReference>
<evidence type="ECO:0000313" key="9">
    <source>
        <dbReference type="Proteomes" id="UP000242642"/>
    </source>
</evidence>
<evidence type="ECO:0000259" key="6">
    <source>
        <dbReference type="Pfam" id="PF02631"/>
    </source>
</evidence>
<dbReference type="InterPro" id="IPR003783">
    <property type="entry name" value="Regulatory_RecX"/>
</dbReference>
<dbReference type="PANTHER" id="PTHR33602">
    <property type="entry name" value="REGULATORY PROTEIN RECX FAMILY PROTEIN"/>
    <property type="match status" value="1"/>
</dbReference>
<dbReference type="AlphaFoldDB" id="A0A1H9YSN8"/>
<gene>
    <name evidence="5" type="primary">recX</name>
    <name evidence="8" type="ORF">SAMN02583745_00334</name>
</gene>
<evidence type="ECO:0000259" key="7">
    <source>
        <dbReference type="Pfam" id="PF21981"/>
    </source>
</evidence>
<comment type="subcellular location">
    <subcellularLocation>
        <location evidence="1 5">Cytoplasm</location>
    </subcellularLocation>
</comment>
<dbReference type="EMBL" id="FOHV01000002">
    <property type="protein sequence ID" value="SES72180.1"/>
    <property type="molecule type" value="Genomic_DNA"/>
</dbReference>
<dbReference type="Pfam" id="PF21981">
    <property type="entry name" value="RecX_HTH3"/>
    <property type="match status" value="1"/>
</dbReference>
<sequence>MTTNPFSALLLQAQYYLSKRDHGRVELMRKLTQFILKKESSHTNRWQNKKCNGEDIDSEFRDDLTDDFSFSSQQHHLSESQYTLIESVLEYCAEHNWLNDSRFTERYIENRHKKGIGKSKLKSELYQKGIDKTLINTLIESAEIDWFALAQLTAHKKYPHLLEDRQIESKLKIQRFLQSRGFSFEEINAIFDE</sequence>
<organism evidence="8 9">
    <name type="scientific">Thorsellia anophelis DSM 18579</name>
    <dbReference type="NCBI Taxonomy" id="1123402"/>
    <lineage>
        <taxon>Bacteria</taxon>
        <taxon>Pseudomonadati</taxon>
        <taxon>Pseudomonadota</taxon>
        <taxon>Gammaproteobacteria</taxon>
        <taxon>Enterobacterales</taxon>
        <taxon>Thorselliaceae</taxon>
        <taxon>Thorsellia</taxon>
    </lineage>
</organism>
<dbReference type="InterPro" id="IPR053925">
    <property type="entry name" value="RecX_HTH_3rd"/>
</dbReference>
<evidence type="ECO:0000256" key="5">
    <source>
        <dbReference type="HAMAP-Rule" id="MF_01114"/>
    </source>
</evidence>
<evidence type="ECO:0000256" key="2">
    <source>
        <dbReference type="ARBA" id="ARBA00009695"/>
    </source>
</evidence>
<dbReference type="HAMAP" id="MF_01114">
    <property type="entry name" value="RecX"/>
    <property type="match status" value="1"/>
</dbReference>
<keyword evidence="9" id="KW-1185">Reference proteome</keyword>
<dbReference type="PANTHER" id="PTHR33602:SF1">
    <property type="entry name" value="REGULATORY PROTEIN RECX FAMILY PROTEIN"/>
    <property type="match status" value="1"/>
</dbReference>
<dbReference type="GO" id="GO:0005737">
    <property type="term" value="C:cytoplasm"/>
    <property type="evidence" value="ECO:0007669"/>
    <property type="project" value="UniProtKB-SubCell"/>
</dbReference>
<protein>
    <recommendedName>
        <fullName evidence="3 5">Regulatory protein RecX</fullName>
    </recommendedName>
</protein>
<comment type="function">
    <text evidence="5">Modulates RecA activity.</text>
</comment>
<evidence type="ECO:0000256" key="3">
    <source>
        <dbReference type="ARBA" id="ARBA00018111"/>
    </source>
</evidence>
<proteinExistence type="inferred from homology"/>
<comment type="similarity">
    <text evidence="2 5">Belongs to the RecX family.</text>
</comment>
<dbReference type="GO" id="GO:0006282">
    <property type="term" value="P:regulation of DNA repair"/>
    <property type="evidence" value="ECO:0007669"/>
    <property type="project" value="UniProtKB-UniRule"/>
</dbReference>
<dbReference type="OrthoDB" id="7066780at2"/>
<dbReference type="STRING" id="1123402.SAMN02583745_00334"/>
<keyword evidence="4 5" id="KW-0963">Cytoplasm</keyword>
<dbReference type="Pfam" id="PF02631">
    <property type="entry name" value="RecX_HTH2"/>
    <property type="match status" value="1"/>
</dbReference>
<evidence type="ECO:0000256" key="1">
    <source>
        <dbReference type="ARBA" id="ARBA00004496"/>
    </source>
</evidence>
<dbReference type="Proteomes" id="UP000242642">
    <property type="component" value="Unassembled WGS sequence"/>
</dbReference>
<evidence type="ECO:0000256" key="4">
    <source>
        <dbReference type="ARBA" id="ARBA00022490"/>
    </source>
</evidence>